<dbReference type="InterPro" id="IPR029068">
    <property type="entry name" value="Glyas_Bleomycin-R_OHBP_Dase"/>
</dbReference>
<dbReference type="InterPro" id="IPR051332">
    <property type="entry name" value="Fosfomycin_Res_Enzymes"/>
</dbReference>
<evidence type="ECO:0000259" key="1">
    <source>
        <dbReference type="PROSITE" id="PS51819"/>
    </source>
</evidence>
<accession>A0A919USM0</accession>
<dbReference type="SUPFAM" id="SSF54593">
    <property type="entry name" value="Glyoxalase/Bleomycin resistance protein/Dihydroxybiphenyl dioxygenase"/>
    <property type="match status" value="1"/>
</dbReference>
<dbReference type="AlphaFoldDB" id="A0A919USM0"/>
<dbReference type="CDD" id="cd06587">
    <property type="entry name" value="VOC"/>
    <property type="match status" value="1"/>
</dbReference>
<dbReference type="PANTHER" id="PTHR36113">
    <property type="entry name" value="LYASE, PUTATIVE-RELATED-RELATED"/>
    <property type="match status" value="1"/>
</dbReference>
<sequence length="192" mass="21198">MDKNPVTLSVKVTGLFRAVFRPIDGRLRALGMTHSPRALTRPRWTHVALPSYDVARSLAWYEEFTPLVKVAEFADDTGETVWLSNDGQVVDPFVLVLVTFHADRGKRQPQLAPFAHIGIEVPGREDVDRVAAKARDAGCLRMEPADIPFPVGYVCMITDPDGNNLEFSHGQQVFARVRGLWGEEAGGEPCSA</sequence>
<evidence type="ECO:0000313" key="2">
    <source>
        <dbReference type="EMBL" id="GIH28788.1"/>
    </source>
</evidence>
<dbReference type="InterPro" id="IPR037523">
    <property type="entry name" value="VOC_core"/>
</dbReference>
<dbReference type="Proteomes" id="UP000640052">
    <property type="component" value="Unassembled WGS sequence"/>
</dbReference>
<name>A0A919USM0_9ACTN</name>
<dbReference type="InterPro" id="IPR004360">
    <property type="entry name" value="Glyas_Fos-R_dOase_dom"/>
</dbReference>
<dbReference type="Pfam" id="PF00903">
    <property type="entry name" value="Glyoxalase"/>
    <property type="match status" value="1"/>
</dbReference>
<organism evidence="2 3">
    <name type="scientific">Acrocarpospora phusangensis</name>
    <dbReference type="NCBI Taxonomy" id="1070424"/>
    <lineage>
        <taxon>Bacteria</taxon>
        <taxon>Bacillati</taxon>
        <taxon>Actinomycetota</taxon>
        <taxon>Actinomycetes</taxon>
        <taxon>Streptosporangiales</taxon>
        <taxon>Streptosporangiaceae</taxon>
        <taxon>Acrocarpospora</taxon>
    </lineage>
</organism>
<dbReference type="EMBL" id="BOOA01000095">
    <property type="protein sequence ID" value="GIH28788.1"/>
    <property type="molecule type" value="Genomic_DNA"/>
</dbReference>
<reference evidence="2" key="1">
    <citation type="submission" date="2021-01" db="EMBL/GenBank/DDBJ databases">
        <title>Whole genome shotgun sequence of Acrocarpospora phusangensis NBRC 108782.</title>
        <authorList>
            <person name="Komaki H."/>
            <person name="Tamura T."/>
        </authorList>
    </citation>
    <scope>NUCLEOTIDE SEQUENCE</scope>
    <source>
        <strain evidence="2">NBRC 108782</strain>
    </source>
</reference>
<comment type="caution">
    <text evidence="2">The sequence shown here is derived from an EMBL/GenBank/DDBJ whole genome shotgun (WGS) entry which is preliminary data.</text>
</comment>
<evidence type="ECO:0000313" key="3">
    <source>
        <dbReference type="Proteomes" id="UP000640052"/>
    </source>
</evidence>
<dbReference type="PANTHER" id="PTHR36113:SF3">
    <property type="entry name" value="SLL5075 PROTEIN"/>
    <property type="match status" value="1"/>
</dbReference>
<gene>
    <name evidence="2" type="ORF">Aph01nite_70980</name>
</gene>
<dbReference type="Gene3D" id="3.10.180.10">
    <property type="entry name" value="2,3-Dihydroxybiphenyl 1,2-Dioxygenase, domain 1"/>
    <property type="match status" value="1"/>
</dbReference>
<protein>
    <recommendedName>
        <fullName evidence="1">VOC domain-containing protein</fullName>
    </recommendedName>
</protein>
<feature type="domain" description="VOC" evidence="1">
    <location>
        <begin position="43"/>
        <end position="170"/>
    </location>
</feature>
<dbReference type="PROSITE" id="PS51819">
    <property type="entry name" value="VOC"/>
    <property type="match status" value="1"/>
</dbReference>
<proteinExistence type="predicted"/>
<keyword evidence="3" id="KW-1185">Reference proteome</keyword>